<keyword evidence="3" id="KW-1185">Reference proteome</keyword>
<dbReference type="AlphaFoldDB" id="A0A9P7RPH3"/>
<comment type="caution">
    <text evidence="2">The sequence shown here is derived from an EMBL/GenBank/DDBJ whole genome shotgun (WGS) entry which is preliminary data.</text>
</comment>
<organism evidence="2 3">
    <name type="scientific">Marasmius oreades</name>
    <name type="common">fairy-ring Marasmius</name>
    <dbReference type="NCBI Taxonomy" id="181124"/>
    <lineage>
        <taxon>Eukaryota</taxon>
        <taxon>Fungi</taxon>
        <taxon>Dikarya</taxon>
        <taxon>Basidiomycota</taxon>
        <taxon>Agaricomycotina</taxon>
        <taxon>Agaricomycetes</taxon>
        <taxon>Agaricomycetidae</taxon>
        <taxon>Agaricales</taxon>
        <taxon>Marasmiineae</taxon>
        <taxon>Marasmiaceae</taxon>
        <taxon>Marasmius</taxon>
    </lineage>
</organism>
<sequence length="229" mass="26721">MTPRSPDRRGSRPVKENLVPTASHKCKHKSTQKASETAAEQAKRKEKKRREKEERRWKKAEKRETVMLIHSDDDEDTRNLKRMLQEATNSAQAATQALQALEDEASKTSEPKHRDIPPPKAISYMKIIDLRDVLGLSGPEHNAEWNFIRNITRKYVERGWLDDKLDFKSQNKQKLAKVYNAIENECSALATLKNNWGSQMLVHSFFQHSKTYSRTNKTLGTYRYHKRME</sequence>
<evidence type="ECO:0000313" key="3">
    <source>
        <dbReference type="Proteomes" id="UP001049176"/>
    </source>
</evidence>
<feature type="region of interest" description="Disordered" evidence="1">
    <location>
        <begin position="1"/>
        <end position="78"/>
    </location>
</feature>
<dbReference type="RefSeq" id="XP_043003553.1">
    <property type="nucleotide sequence ID" value="XM_043158209.1"/>
</dbReference>
<proteinExistence type="predicted"/>
<evidence type="ECO:0000313" key="2">
    <source>
        <dbReference type="EMBL" id="KAG7087082.1"/>
    </source>
</evidence>
<accession>A0A9P7RPH3</accession>
<feature type="compositionally biased region" description="Basic and acidic residues" evidence="1">
    <location>
        <begin position="1"/>
        <end position="15"/>
    </location>
</feature>
<dbReference type="KEGG" id="more:E1B28_013064"/>
<dbReference type="EMBL" id="CM032189">
    <property type="protein sequence ID" value="KAG7087082.1"/>
    <property type="molecule type" value="Genomic_DNA"/>
</dbReference>
<dbReference type="GeneID" id="66082139"/>
<dbReference type="OrthoDB" id="2997871at2759"/>
<feature type="compositionally biased region" description="Basic and acidic residues" evidence="1">
    <location>
        <begin position="51"/>
        <end position="65"/>
    </location>
</feature>
<reference evidence="2" key="1">
    <citation type="journal article" date="2021" name="Genome Biol. Evol.">
        <title>The assembled and annotated genome of the fairy-ring fungus Marasmius oreades.</title>
        <authorList>
            <person name="Hiltunen M."/>
            <person name="Ament-Velasquez S.L."/>
            <person name="Johannesson H."/>
        </authorList>
    </citation>
    <scope>NUCLEOTIDE SEQUENCE</scope>
    <source>
        <strain evidence="2">03SP1</strain>
    </source>
</reference>
<name>A0A9P7RPH3_9AGAR</name>
<dbReference type="Proteomes" id="UP001049176">
    <property type="component" value="Chromosome 9"/>
</dbReference>
<gene>
    <name evidence="2" type="ORF">E1B28_013064</name>
</gene>
<evidence type="ECO:0000256" key="1">
    <source>
        <dbReference type="SAM" id="MobiDB-lite"/>
    </source>
</evidence>
<protein>
    <submittedName>
        <fullName evidence="2">Uncharacterized protein</fullName>
    </submittedName>
</protein>